<dbReference type="EMBL" id="LZPO01044390">
    <property type="protein sequence ID" value="OBS74853.1"/>
    <property type="molecule type" value="Genomic_DNA"/>
</dbReference>
<name>A0A1A6H8E2_NEOLE</name>
<evidence type="ECO:0000313" key="1">
    <source>
        <dbReference type="EMBL" id="OBS74853.1"/>
    </source>
</evidence>
<reference evidence="1 2" key="1">
    <citation type="submission" date="2016-06" db="EMBL/GenBank/DDBJ databases">
        <title>The Draft Genome Sequence and Annotation of the Desert Woodrat Neotoma lepida.</title>
        <authorList>
            <person name="Campbell M."/>
            <person name="Oakeson K.F."/>
            <person name="Yandell M."/>
            <person name="Halpert J.R."/>
            <person name="Dearing D."/>
        </authorList>
    </citation>
    <scope>NUCLEOTIDE SEQUENCE [LARGE SCALE GENOMIC DNA]</scope>
    <source>
        <strain evidence="1">417</strain>
        <tissue evidence="1">Liver</tissue>
    </source>
</reference>
<protein>
    <submittedName>
        <fullName evidence="1">Uncharacterized protein</fullName>
    </submittedName>
</protein>
<dbReference type="AlphaFoldDB" id="A0A1A6H8E2"/>
<organism evidence="1 2">
    <name type="scientific">Neotoma lepida</name>
    <name type="common">Desert woodrat</name>
    <dbReference type="NCBI Taxonomy" id="56216"/>
    <lineage>
        <taxon>Eukaryota</taxon>
        <taxon>Metazoa</taxon>
        <taxon>Chordata</taxon>
        <taxon>Craniata</taxon>
        <taxon>Vertebrata</taxon>
        <taxon>Euteleostomi</taxon>
        <taxon>Mammalia</taxon>
        <taxon>Eutheria</taxon>
        <taxon>Euarchontoglires</taxon>
        <taxon>Glires</taxon>
        <taxon>Rodentia</taxon>
        <taxon>Myomorpha</taxon>
        <taxon>Muroidea</taxon>
        <taxon>Cricetidae</taxon>
        <taxon>Neotominae</taxon>
        <taxon>Neotoma</taxon>
    </lineage>
</organism>
<gene>
    <name evidence="1" type="ORF">A6R68_14601</name>
</gene>
<proteinExistence type="predicted"/>
<comment type="caution">
    <text evidence="1">The sequence shown here is derived from an EMBL/GenBank/DDBJ whole genome shotgun (WGS) entry which is preliminary data.</text>
</comment>
<sequence length="62" mass="7013">MVPGAWALTPEEQKELVRNTRINTQRAPGTAMPQKQATSVLQIPNFVRTTFLEVSVHWQPVI</sequence>
<dbReference type="Proteomes" id="UP000092124">
    <property type="component" value="Unassembled WGS sequence"/>
</dbReference>
<evidence type="ECO:0000313" key="2">
    <source>
        <dbReference type="Proteomes" id="UP000092124"/>
    </source>
</evidence>
<accession>A0A1A6H8E2</accession>
<keyword evidence="2" id="KW-1185">Reference proteome</keyword>